<keyword evidence="3 8" id="KW-1133">Transmembrane helix</keyword>
<evidence type="ECO:0000256" key="8">
    <source>
        <dbReference type="SAM" id="Phobius"/>
    </source>
</evidence>
<evidence type="ECO:0000256" key="6">
    <source>
        <dbReference type="ARBA" id="ARBA00023170"/>
    </source>
</evidence>
<keyword evidence="5 8" id="KW-0472">Membrane</keyword>
<evidence type="ECO:0000256" key="7">
    <source>
        <dbReference type="ARBA" id="ARBA00023224"/>
    </source>
</evidence>
<evidence type="ECO:0000313" key="12">
    <source>
        <dbReference type="WBParaSite" id="TASK_0000084001-mRNA-1"/>
    </source>
</evidence>
<comment type="subcellular location">
    <subcellularLocation>
        <location evidence="1">Membrane</location>
        <topology evidence="1">Multi-pass membrane protein</topology>
    </subcellularLocation>
</comment>
<dbReference type="InterPro" id="IPR000276">
    <property type="entry name" value="GPCR_Rhodpsn"/>
</dbReference>
<evidence type="ECO:0000256" key="3">
    <source>
        <dbReference type="ARBA" id="ARBA00022989"/>
    </source>
</evidence>
<keyword evidence="7" id="KW-0807">Transducer</keyword>
<dbReference type="AlphaFoldDB" id="A0A158R6T3"/>
<feature type="transmembrane region" description="Helical" evidence="8">
    <location>
        <begin position="77"/>
        <end position="97"/>
    </location>
</feature>
<evidence type="ECO:0000256" key="1">
    <source>
        <dbReference type="ARBA" id="ARBA00004141"/>
    </source>
</evidence>
<dbReference type="PRINTS" id="PR00237">
    <property type="entry name" value="GPCRRHODOPSN"/>
</dbReference>
<reference evidence="12" key="1">
    <citation type="submission" date="2016-04" db="UniProtKB">
        <authorList>
            <consortium name="WormBaseParasite"/>
        </authorList>
    </citation>
    <scope>IDENTIFICATION</scope>
</reference>
<evidence type="ECO:0000256" key="5">
    <source>
        <dbReference type="ARBA" id="ARBA00023136"/>
    </source>
</evidence>
<dbReference type="STRING" id="60517.A0A158R6T3"/>
<reference evidence="10 11" key="2">
    <citation type="submission" date="2018-11" db="EMBL/GenBank/DDBJ databases">
        <authorList>
            <consortium name="Pathogen Informatics"/>
        </authorList>
    </citation>
    <scope>NUCLEOTIDE SEQUENCE [LARGE SCALE GENOMIC DNA]</scope>
</reference>
<dbReference type="OrthoDB" id="9046662at2759"/>
<evidence type="ECO:0000313" key="11">
    <source>
        <dbReference type="Proteomes" id="UP000282613"/>
    </source>
</evidence>
<accession>A0A158R6T3</accession>
<feature type="transmembrane region" description="Helical" evidence="8">
    <location>
        <begin position="6"/>
        <end position="28"/>
    </location>
</feature>
<keyword evidence="6" id="KW-0675">Receptor</keyword>
<protein>
    <submittedName>
        <fullName evidence="12">G_PROTEIN_RECEP_F1_2 domain-containing protein</fullName>
    </submittedName>
</protein>
<feature type="domain" description="G-protein coupled receptors family 1 profile" evidence="9">
    <location>
        <begin position="17"/>
        <end position="108"/>
    </location>
</feature>
<keyword evidence="11" id="KW-1185">Reference proteome</keyword>
<dbReference type="Proteomes" id="UP000282613">
    <property type="component" value="Unassembled WGS sequence"/>
</dbReference>
<dbReference type="GO" id="GO:0004930">
    <property type="term" value="F:G protein-coupled receptor activity"/>
    <property type="evidence" value="ECO:0007669"/>
    <property type="project" value="UniProtKB-KW"/>
</dbReference>
<dbReference type="SUPFAM" id="SSF81321">
    <property type="entry name" value="Family A G protein-coupled receptor-like"/>
    <property type="match status" value="1"/>
</dbReference>
<dbReference type="WBParaSite" id="TASK_0000084001-mRNA-1">
    <property type="protein sequence ID" value="TASK_0000084001-mRNA-1"/>
    <property type="gene ID" value="TASK_0000084001"/>
</dbReference>
<keyword evidence="2 8" id="KW-0812">Transmembrane</keyword>
<evidence type="ECO:0000259" key="9">
    <source>
        <dbReference type="PROSITE" id="PS50262"/>
    </source>
</evidence>
<evidence type="ECO:0000256" key="2">
    <source>
        <dbReference type="ARBA" id="ARBA00022692"/>
    </source>
</evidence>
<dbReference type="GO" id="GO:0016020">
    <property type="term" value="C:membrane"/>
    <property type="evidence" value="ECO:0007669"/>
    <property type="project" value="UniProtKB-SubCell"/>
</dbReference>
<dbReference type="PANTHER" id="PTHR24235:SF12">
    <property type="entry name" value="G-PROTEIN COUPLED RECEPTORS FAMILY 1 PROFILE DOMAIN-CONTAINING PROTEIN"/>
    <property type="match status" value="1"/>
</dbReference>
<evidence type="ECO:0000256" key="4">
    <source>
        <dbReference type="ARBA" id="ARBA00023040"/>
    </source>
</evidence>
<evidence type="ECO:0000313" key="10">
    <source>
        <dbReference type="EMBL" id="VDK21972.1"/>
    </source>
</evidence>
<proteinExistence type="predicted"/>
<keyword evidence="4" id="KW-0297">G-protein coupled receptor</keyword>
<organism evidence="12">
    <name type="scientific">Taenia asiatica</name>
    <name type="common">Asian tapeworm</name>
    <dbReference type="NCBI Taxonomy" id="60517"/>
    <lineage>
        <taxon>Eukaryota</taxon>
        <taxon>Metazoa</taxon>
        <taxon>Spiralia</taxon>
        <taxon>Lophotrochozoa</taxon>
        <taxon>Platyhelminthes</taxon>
        <taxon>Cestoda</taxon>
        <taxon>Eucestoda</taxon>
        <taxon>Cyclophyllidea</taxon>
        <taxon>Taeniidae</taxon>
        <taxon>Taenia</taxon>
    </lineage>
</organism>
<dbReference type="EMBL" id="UYRS01000135">
    <property type="protein sequence ID" value="VDK21972.1"/>
    <property type="molecule type" value="Genomic_DNA"/>
</dbReference>
<dbReference type="InterPro" id="IPR017452">
    <property type="entry name" value="GPCR_Rhodpsn_7TM"/>
</dbReference>
<dbReference type="PROSITE" id="PS50262">
    <property type="entry name" value="G_PROTEIN_RECEP_F1_2"/>
    <property type="match status" value="1"/>
</dbReference>
<name>A0A158R6T3_TAEAS</name>
<dbReference type="Pfam" id="PF00001">
    <property type="entry name" value="7tm_1"/>
    <property type="match status" value="1"/>
</dbReference>
<feature type="transmembrane region" description="Helical" evidence="8">
    <location>
        <begin position="35"/>
        <end position="57"/>
    </location>
</feature>
<gene>
    <name evidence="10" type="ORF">TASK_LOCUS841</name>
</gene>
<dbReference type="PANTHER" id="PTHR24235">
    <property type="entry name" value="NEUROPEPTIDE Y RECEPTOR"/>
    <property type="match status" value="1"/>
</dbReference>
<sequence length="217" mass="24547">MFLICFHAILILCGTTFNLAVLFALIYLKQTFRNIAKIFVFTLTASDVVLCGISVPIQLYYGIDEKSLVNTALCRTHFVGFEIPMYVSCLTILLISLDRRRLAVELPVPRVFIRTALCLILRTVVFSECSPVGVYTESRRMEGPREFLRAGSGRLHCLIDGRCAGRQSEALQKIYCPQPNSFIHITRVTLVDIVLKLWAMGSACFNPFLYGWLNRPT</sequence>
<dbReference type="Gene3D" id="1.20.1070.10">
    <property type="entry name" value="Rhodopsin 7-helix transmembrane proteins"/>
    <property type="match status" value="1"/>
</dbReference>